<keyword evidence="1" id="KW-0812">Transmembrane</keyword>
<keyword evidence="1" id="KW-1133">Transmembrane helix</keyword>
<feature type="transmembrane region" description="Helical" evidence="1">
    <location>
        <begin position="174"/>
        <end position="191"/>
    </location>
</feature>
<reference evidence="2" key="1">
    <citation type="submission" date="2015-08" db="EMBL/GenBank/DDBJ databases">
        <authorList>
            <person name="Babu N.S."/>
            <person name="Beckwith C.J."/>
            <person name="Beseler K.G."/>
            <person name="Brison A."/>
            <person name="Carone J.V."/>
            <person name="Caskin T.P."/>
            <person name="Diamond M."/>
            <person name="Durham M.E."/>
            <person name="Foxe J.M."/>
            <person name="Go M."/>
            <person name="Henderson B.A."/>
            <person name="Jones I.B."/>
            <person name="McGettigan J.A."/>
            <person name="Micheletti S.J."/>
            <person name="Nasrallah M.E."/>
            <person name="Ortiz D."/>
            <person name="Piller C.R."/>
            <person name="Privatt S.R."/>
            <person name="Schneider S.L."/>
            <person name="Sharp S."/>
            <person name="Smith T.C."/>
            <person name="Stanton J.D."/>
            <person name="Ullery H.E."/>
            <person name="Wilson R.J."/>
            <person name="Serrano M.G."/>
            <person name="Buck G."/>
            <person name="Lee V."/>
            <person name="Wang Y."/>
            <person name="Carvalho R."/>
            <person name="Voegtly L."/>
            <person name="Shi R."/>
            <person name="Duckworth R."/>
            <person name="Johnson A."/>
            <person name="Loviza R."/>
            <person name="Walstead R."/>
            <person name="Shah Z."/>
            <person name="Kiflezghi M."/>
            <person name="Wade K."/>
            <person name="Ball S.L."/>
            <person name="Bradley K.W."/>
            <person name="Asai D.J."/>
            <person name="Bowman C.A."/>
            <person name="Russell D.A."/>
            <person name="Pope W.H."/>
            <person name="Jacobs-Sera D."/>
            <person name="Hendrix R.W."/>
            <person name="Hatfull G.F."/>
        </authorList>
    </citation>
    <scope>NUCLEOTIDE SEQUENCE</scope>
</reference>
<dbReference type="AlphaFoldDB" id="A0A2P2BYQ9"/>
<sequence length="192" mass="20089">MKSPVPVGHAPAWTAPAEGRAGPPATSTRVVLAIIAVLSVLLAARWPSTMSTLRRDFPPSLAEEISDPHLTSLALTFAVLMGALITVISMAILLWLARMIERQLFPFGLGSGTWSIGVFTATVAASVALFQVESLVMPGLDIAEGQLKLWQAVAVGIVVASGFLIRFRHRSTAAPALVLVIAAALGLLCSLG</sequence>
<gene>
    <name evidence="2" type="ORF">NOCA2220078</name>
</gene>
<keyword evidence="1" id="KW-0472">Membrane</keyword>
<evidence type="ECO:0000256" key="1">
    <source>
        <dbReference type="SAM" id="Phobius"/>
    </source>
</evidence>
<accession>A0A2P2BYQ9</accession>
<organism evidence="2">
    <name type="scientific">metagenome</name>
    <dbReference type="NCBI Taxonomy" id="256318"/>
    <lineage>
        <taxon>unclassified sequences</taxon>
        <taxon>metagenomes</taxon>
    </lineage>
</organism>
<feature type="transmembrane region" description="Helical" evidence="1">
    <location>
        <begin position="104"/>
        <end position="129"/>
    </location>
</feature>
<protein>
    <submittedName>
        <fullName evidence="2">Uncharacterized protein</fullName>
    </submittedName>
</protein>
<name>A0A2P2BYQ9_9ZZZZ</name>
<feature type="transmembrane region" description="Helical" evidence="1">
    <location>
        <begin position="73"/>
        <end position="97"/>
    </location>
</feature>
<feature type="transmembrane region" description="Helical" evidence="1">
    <location>
        <begin position="149"/>
        <end position="167"/>
    </location>
</feature>
<dbReference type="EMBL" id="CZKA01000015">
    <property type="protein sequence ID" value="CUR54887.1"/>
    <property type="molecule type" value="Genomic_DNA"/>
</dbReference>
<evidence type="ECO:0000313" key="2">
    <source>
        <dbReference type="EMBL" id="CUR54887.1"/>
    </source>
</evidence>
<proteinExistence type="predicted"/>
<feature type="transmembrane region" description="Helical" evidence="1">
    <location>
        <begin position="30"/>
        <end position="48"/>
    </location>
</feature>